<keyword evidence="2" id="KW-1185">Reference proteome</keyword>
<accession>A0A7F8Q7D3</accession>
<dbReference type="GeneID" id="115938086"/>
<dbReference type="InterPro" id="IPR036028">
    <property type="entry name" value="SH3-like_dom_sf"/>
</dbReference>
<dbReference type="KEGG" id="lww:115938086"/>
<evidence type="ECO:0000313" key="3">
    <source>
        <dbReference type="RefSeq" id="XP_030877142.1"/>
    </source>
</evidence>
<gene>
    <name evidence="3" type="primary">LOC115938086</name>
</gene>
<name>A0A7F8Q7D3_LEPWE</name>
<dbReference type="RefSeq" id="XP_030877142.1">
    <property type="nucleotide sequence ID" value="XM_031021282.1"/>
</dbReference>
<dbReference type="AlphaFoldDB" id="A0A7F8Q7D3"/>
<dbReference type="Proteomes" id="UP000245341">
    <property type="component" value="Unplaced"/>
</dbReference>
<dbReference type="OrthoDB" id="3183924at2759"/>
<feature type="region of interest" description="Disordered" evidence="1">
    <location>
        <begin position="23"/>
        <end position="47"/>
    </location>
</feature>
<dbReference type="SUPFAM" id="SSF50044">
    <property type="entry name" value="SH3-domain"/>
    <property type="match status" value="1"/>
</dbReference>
<reference evidence="3" key="1">
    <citation type="submission" date="2025-08" db="UniProtKB">
        <authorList>
            <consortium name="RefSeq"/>
        </authorList>
    </citation>
    <scope>IDENTIFICATION</scope>
    <source>
        <tissue evidence="3">Liver</tissue>
    </source>
</reference>
<protein>
    <submittedName>
        <fullName evidence="3">Rho GTPase-activating protein 10-like</fullName>
    </submittedName>
</protein>
<evidence type="ECO:0000256" key="1">
    <source>
        <dbReference type="SAM" id="MobiDB-lite"/>
    </source>
</evidence>
<proteinExistence type="predicted"/>
<feature type="compositionally biased region" description="Low complexity" evidence="1">
    <location>
        <begin position="26"/>
        <end position="39"/>
    </location>
</feature>
<sequence>MSLLDLCWLSPCQTRSPMVQWLNTQSPTTPSCSPVVTPSSPKPPPSPLSLPAAIVDKPLESVVSRKARAVYPCEAEHSSELSFEIGAVFEDESPAKPPLCVRFARSELQKRTLVKKFWFIVPMPFFCFT</sequence>
<organism evidence="2 3">
    <name type="scientific">Leptonychotes weddellii</name>
    <name type="common">Weddell seal</name>
    <name type="synonym">Otaria weddellii</name>
    <dbReference type="NCBI Taxonomy" id="9713"/>
    <lineage>
        <taxon>Eukaryota</taxon>
        <taxon>Metazoa</taxon>
        <taxon>Chordata</taxon>
        <taxon>Craniata</taxon>
        <taxon>Vertebrata</taxon>
        <taxon>Euteleostomi</taxon>
        <taxon>Mammalia</taxon>
        <taxon>Eutheria</taxon>
        <taxon>Laurasiatheria</taxon>
        <taxon>Carnivora</taxon>
        <taxon>Caniformia</taxon>
        <taxon>Pinnipedia</taxon>
        <taxon>Phocidae</taxon>
        <taxon>Monachinae</taxon>
        <taxon>Lobodontini</taxon>
        <taxon>Leptonychotes</taxon>
    </lineage>
</organism>
<evidence type="ECO:0000313" key="2">
    <source>
        <dbReference type="Proteomes" id="UP000245341"/>
    </source>
</evidence>